<evidence type="ECO:0000256" key="1">
    <source>
        <dbReference type="SAM" id="MobiDB-lite"/>
    </source>
</evidence>
<dbReference type="Proteomes" id="UP000252519">
    <property type="component" value="Unassembled WGS sequence"/>
</dbReference>
<dbReference type="GO" id="GO:0046975">
    <property type="term" value="F:histone H3K36 methyltransferase activity"/>
    <property type="evidence" value="ECO:0007669"/>
    <property type="project" value="TreeGrafter"/>
</dbReference>
<dbReference type="InterPro" id="IPR041426">
    <property type="entry name" value="Mos1_HTH"/>
</dbReference>
<evidence type="ECO:0000313" key="4">
    <source>
        <dbReference type="Proteomes" id="UP000252519"/>
    </source>
</evidence>
<dbReference type="OrthoDB" id="5872915at2759"/>
<proteinExistence type="predicted"/>
<dbReference type="GO" id="GO:0005634">
    <property type="term" value="C:nucleus"/>
    <property type="evidence" value="ECO:0007669"/>
    <property type="project" value="TreeGrafter"/>
</dbReference>
<dbReference type="Gene3D" id="1.10.10.1450">
    <property type="match status" value="1"/>
</dbReference>
<dbReference type="GO" id="GO:0015074">
    <property type="term" value="P:DNA integration"/>
    <property type="evidence" value="ECO:0007669"/>
    <property type="project" value="TreeGrafter"/>
</dbReference>
<organism evidence="3 4">
    <name type="scientific">Ancylostoma caninum</name>
    <name type="common">Dog hookworm</name>
    <dbReference type="NCBI Taxonomy" id="29170"/>
    <lineage>
        <taxon>Eukaryota</taxon>
        <taxon>Metazoa</taxon>
        <taxon>Ecdysozoa</taxon>
        <taxon>Nematoda</taxon>
        <taxon>Chromadorea</taxon>
        <taxon>Rhabditida</taxon>
        <taxon>Rhabditina</taxon>
        <taxon>Rhabditomorpha</taxon>
        <taxon>Strongyloidea</taxon>
        <taxon>Ancylostomatidae</taxon>
        <taxon>Ancylostomatinae</taxon>
        <taxon>Ancylostoma</taxon>
    </lineage>
</organism>
<dbReference type="GO" id="GO:0003697">
    <property type="term" value="F:single-stranded DNA binding"/>
    <property type="evidence" value="ECO:0007669"/>
    <property type="project" value="TreeGrafter"/>
</dbReference>
<evidence type="ECO:0000313" key="3">
    <source>
        <dbReference type="EMBL" id="RCN27509.1"/>
    </source>
</evidence>
<reference evidence="3 4" key="1">
    <citation type="submission" date="2014-10" db="EMBL/GenBank/DDBJ databases">
        <title>Draft genome of the hookworm Ancylostoma caninum.</title>
        <authorList>
            <person name="Mitreva M."/>
        </authorList>
    </citation>
    <scope>NUCLEOTIDE SEQUENCE [LARGE SCALE GENOMIC DNA]</scope>
    <source>
        <strain evidence="3 4">Baltimore</strain>
    </source>
</reference>
<dbReference type="GO" id="GO:0000014">
    <property type="term" value="F:single-stranded DNA endodeoxyribonuclease activity"/>
    <property type="evidence" value="ECO:0007669"/>
    <property type="project" value="TreeGrafter"/>
</dbReference>
<dbReference type="GO" id="GO:0035861">
    <property type="term" value="C:site of double-strand break"/>
    <property type="evidence" value="ECO:0007669"/>
    <property type="project" value="TreeGrafter"/>
</dbReference>
<feature type="compositionally biased region" description="Basic and acidic residues" evidence="1">
    <location>
        <begin position="72"/>
        <end position="83"/>
    </location>
</feature>
<dbReference type="EMBL" id="JOJR01004014">
    <property type="protein sequence ID" value="RCN27509.1"/>
    <property type="molecule type" value="Genomic_DNA"/>
</dbReference>
<dbReference type="Pfam" id="PF17906">
    <property type="entry name" value="HTH_48"/>
    <property type="match status" value="1"/>
</dbReference>
<dbReference type="GO" id="GO:0003690">
    <property type="term" value="F:double-stranded DNA binding"/>
    <property type="evidence" value="ECO:0007669"/>
    <property type="project" value="TreeGrafter"/>
</dbReference>
<evidence type="ECO:0000259" key="2">
    <source>
        <dbReference type="Pfam" id="PF17906"/>
    </source>
</evidence>
<name>A0A368F914_ANCCA</name>
<dbReference type="GO" id="GO:0031297">
    <property type="term" value="P:replication fork processing"/>
    <property type="evidence" value="ECO:0007669"/>
    <property type="project" value="TreeGrafter"/>
</dbReference>
<comment type="caution">
    <text evidence="3">The sequence shown here is derived from an EMBL/GenBank/DDBJ whole genome shotgun (WGS) entry which is preliminary data.</text>
</comment>
<dbReference type="AlphaFoldDB" id="A0A368F914"/>
<dbReference type="GO" id="GO:0006303">
    <property type="term" value="P:double-strand break repair via nonhomologous end joining"/>
    <property type="evidence" value="ECO:0007669"/>
    <property type="project" value="TreeGrafter"/>
</dbReference>
<gene>
    <name evidence="3" type="ORF">ANCCAN_26756</name>
</gene>
<dbReference type="GO" id="GO:0042800">
    <property type="term" value="F:histone H3K4 methyltransferase activity"/>
    <property type="evidence" value="ECO:0007669"/>
    <property type="project" value="TreeGrafter"/>
</dbReference>
<protein>
    <recommendedName>
        <fullName evidence="2">Mos1 transposase HTH domain-containing protein</fullName>
    </recommendedName>
</protein>
<dbReference type="InterPro" id="IPR052709">
    <property type="entry name" value="Transposase-MT_Hybrid"/>
</dbReference>
<dbReference type="GO" id="GO:0000729">
    <property type="term" value="P:DNA double-strand break processing"/>
    <property type="evidence" value="ECO:0007669"/>
    <property type="project" value="TreeGrafter"/>
</dbReference>
<sequence>MADLKSGIRCFLLYDFKRSKAAAGSHRDLCDAFGQDVISERQCQRRFHKLRSGNESFEDDARDRPPSVVDMEQLKKAFKEDPS</sequence>
<dbReference type="STRING" id="29170.A0A368F914"/>
<feature type="domain" description="Mos1 transposase HTH" evidence="2">
    <location>
        <begin position="8"/>
        <end position="54"/>
    </location>
</feature>
<dbReference type="GO" id="GO:0000793">
    <property type="term" value="C:condensed chromosome"/>
    <property type="evidence" value="ECO:0007669"/>
    <property type="project" value="TreeGrafter"/>
</dbReference>
<keyword evidence="4" id="KW-1185">Reference proteome</keyword>
<dbReference type="GO" id="GO:0044774">
    <property type="term" value="P:mitotic DNA integrity checkpoint signaling"/>
    <property type="evidence" value="ECO:0007669"/>
    <property type="project" value="TreeGrafter"/>
</dbReference>
<dbReference type="PANTHER" id="PTHR46060:SF2">
    <property type="entry name" value="HISTONE-LYSINE N-METHYLTRANSFERASE SETMAR"/>
    <property type="match status" value="1"/>
</dbReference>
<dbReference type="GO" id="GO:0044547">
    <property type="term" value="F:DNA topoisomerase binding"/>
    <property type="evidence" value="ECO:0007669"/>
    <property type="project" value="TreeGrafter"/>
</dbReference>
<accession>A0A368F914</accession>
<feature type="region of interest" description="Disordered" evidence="1">
    <location>
        <begin position="54"/>
        <end position="83"/>
    </location>
</feature>
<dbReference type="PANTHER" id="PTHR46060">
    <property type="entry name" value="MARINER MOS1 TRANSPOSASE-LIKE PROTEIN"/>
    <property type="match status" value="1"/>
</dbReference>